<name>A0A3N4K878_9PEZI</name>
<keyword evidence="2" id="KW-1185">Reference proteome</keyword>
<accession>A0A3N4K878</accession>
<reference evidence="1 2" key="1">
    <citation type="journal article" date="2018" name="Nat. Ecol. Evol.">
        <title>Pezizomycetes genomes reveal the molecular basis of ectomycorrhizal truffle lifestyle.</title>
        <authorList>
            <person name="Murat C."/>
            <person name="Payen T."/>
            <person name="Noel B."/>
            <person name="Kuo A."/>
            <person name="Morin E."/>
            <person name="Chen J."/>
            <person name="Kohler A."/>
            <person name="Krizsan K."/>
            <person name="Balestrini R."/>
            <person name="Da Silva C."/>
            <person name="Montanini B."/>
            <person name="Hainaut M."/>
            <person name="Levati E."/>
            <person name="Barry K.W."/>
            <person name="Belfiori B."/>
            <person name="Cichocki N."/>
            <person name="Clum A."/>
            <person name="Dockter R.B."/>
            <person name="Fauchery L."/>
            <person name="Guy J."/>
            <person name="Iotti M."/>
            <person name="Le Tacon F."/>
            <person name="Lindquist E.A."/>
            <person name="Lipzen A."/>
            <person name="Malagnac F."/>
            <person name="Mello A."/>
            <person name="Molinier V."/>
            <person name="Miyauchi S."/>
            <person name="Poulain J."/>
            <person name="Riccioni C."/>
            <person name="Rubini A."/>
            <person name="Sitrit Y."/>
            <person name="Splivallo R."/>
            <person name="Traeger S."/>
            <person name="Wang M."/>
            <person name="Zifcakova L."/>
            <person name="Wipf D."/>
            <person name="Zambonelli A."/>
            <person name="Paolocci F."/>
            <person name="Nowrousian M."/>
            <person name="Ottonello S."/>
            <person name="Baldrian P."/>
            <person name="Spatafora J.W."/>
            <person name="Henrissat B."/>
            <person name="Nagy L.G."/>
            <person name="Aury J.M."/>
            <person name="Wincker P."/>
            <person name="Grigoriev I.V."/>
            <person name="Bonfante P."/>
            <person name="Martin F.M."/>
        </authorList>
    </citation>
    <scope>NUCLEOTIDE SEQUENCE [LARGE SCALE GENOMIC DNA]</scope>
    <source>
        <strain evidence="1 2">120613-1</strain>
    </source>
</reference>
<dbReference type="EMBL" id="ML120352">
    <property type="protein sequence ID" value="RPB05668.1"/>
    <property type="molecule type" value="Genomic_DNA"/>
</dbReference>
<dbReference type="Proteomes" id="UP000276215">
    <property type="component" value="Unassembled WGS sequence"/>
</dbReference>
<sequence length="139" mass="16366">MMGKVGWGIGYHSTAGHSKRSFSKGDKTQPKLGVFRAIKKKKKKKKKSFHLSGNMSRHFWKFFFCFNYYIQSGREIFVLYNSPEIPAKTGLFVCKRYIATDLANFNSNTHHPAWSQYKIFQKRYDIFQTGETFLKKFLQ</sequence>
<dbReference type="AlphaFoldDB" id="A0A3N4K878"/>
<protein>
    <submittedName>
        <fullName evidence="1">Uncharacterized protein</fullName>
    </submittedName>
</protein>
<evidence type="ECO:0000313" key="2">
    <source>
        <dbReference type="Proteomes" id="UP000276215"/>
    </source>
</evidence>
<gene>
    <name evidence="1" type="ORF">L873DRAFT_527554</name>
</gene>
<evidence type="ECO:0000313" key="1">
    <source>
        <dbReference type="EMBL" id="RPB05668.1"/>
    </source>
</evidence>
<organism evidence="1 2">
    <name type="scientific">Choiromyces venosus 120613-1</name>
    <dbReference type="NCBI Taxonomy" id="1336337"/>
    <lineage>
        <taxon>Eukaryota</taxon>
        <taxon>Fungi</taxon>
        <taxon>Dikarya</taxon>
        <taxon>Ascomycota</taxon>
        <taxon>Pezizomycotina</taxon>
        <taxon>Pezizomycetes</taxon>
        <taxon>Pezizales</taxon>
        <taxon>Tuberaceae</taxon>
        <taxon>Choiromyces</taxon>
    </lineage>
</organism>
<proteinExistence type="predicted"/>